<keyword evidence="2" id="KW-1185">Reference proteome</keyword>
<dbReference type="AlphaFoldDB" id="A0A1G8L7Q8"/>
<proteinExistence type="predicted"/>
<name>A0A1G8L7Q8_9RHOB</name>
<dbReference type="EMBL" id="FNEJ01000006">
    <property type="protein sequence ID" value="SDI51632.1"/>
    <property type="molecule type" value="Genomic_DNA"/>
</dbReference>
<reference evidence="1 2" key="1">
    <citation type="submission" date="2016-10" db="EMBL/GenBank/DDBJ databases">
        <authorList>
            <person name="de Groot N.N."/>
        </authorList>
    </citation>
    <scope>NUCLEOTIDE SEQUENCE [LARGE SCALE GENOMIC DNA]</scope>
    <source>
        <strain evidence="1 2">DSM 26424</strain>
    </source>
</reference>
<organism evidence="1 2">
    <name type="scientific">Salipiger marinus</name>
    <dbReference type="NCBI Taxonomy" id="555512"/>
    <lineage>
        <taxon>Bacteria</taxon>
        <taxon>Pseudomonadati</taxon>
        <taxon>Pseudomonadota</taxon>
        <taxon>Alphaproteobacteria</taxon>
        <taxon>Rhodobacterales</taxon>
        <taxon>Roseobacteraceae</taxon>
        <taxon>Salipiger</taxon>
    </lineage>
</organism>
<dbReference type="Proteomes" id="UP000199093">
    <property type="component" value="Unassembled WGS sequence"/>
</dbReference>
<accession>A0A1G8L7Q8</accession>
<dbReference type="RefSeq" id="WP_089845711.1">
    <property type="nucleotide sequence ID" value="NZ_FNEJ01000006.1"/>
</dbReference>
<evidence type="ECO:0000313" key="1">
    <source>
        <dbReference type="EMBL" id="SDI51632.1"/>
    </source>
</evidence>
<sequence length="129" mass="14629">MRASLLLLLLVLTACGTPQERCVRDAAAPYRDALKERQRIAQDLSRGFTYETEFERVERFTWCRGPKGSAYPCWETDMEPVTRRVPVDRAVLRARDADLARSLPTLRSDAQQGTAECRIAFPEPETAPT</sequence>
<dbReference type="STRING" id="555512.SAMN04487993_100610"/>
<protein>
    <submittedName>
        <fullName evidence="1">Uncharacterized protein</fullName>
    </submittedName>
</protein>
<dbReference type="OrthoDB" id="7875456at2"/>
<dbReference type="PROSITE" id="PS51257">
    <property type="entry name" value="PROKAR_LIPOPROTEIN"/>
    <property type="match status" value="1"/>
</dbReference>
<evidence type="ECO:0000313" key="2">
    <source>
        <dbReference type="Proteomes" id="UP000199093"/>
    </source>
</evidence>
<gene>
    <name evidence="1" type="ORF">SAMN04487993_100610</name>
</gene>